<dbReference type="PANTHER" id="PTHR13345:SF13">
    <property type="entry name" value="MEDIATOR OF RNA POLYMERASE II TRANSCRIPTION SUBUNIT 10"/>
    <property type="match status" value="1"/>
</dbReference>
<evidence type="ECO:0000256" key="9">
    <source>
        <dbReference type="RuleBase" id="RU364146"/>
    </source>
</evidence>
<comment type="similarity">
    <text evidence="2 9">Belongs to the Mediator complex subunit 10 family.</text>
</comment>
<keyword evidence="7 9" id="KW-0539">Nucleus</keyword>
<dbReference type="Pfam" id="PF09748">
    <property type="entry name" value="Med10"/>
    <property type="match status" value="1"/>
</dbReference>
<dbReference type="EMBL" id="ML121575">
    <property type="protein sequence ID" value="RPB20236.1"/>
    <property type="molecule type" value="Genomic_DNA"/>
</dbReference>
<keyword evidence="11" id="KW-1185">Reference proteome</keyword>
<dbReference type="GO" id="GO:0016592">
    <property type="term" value="C:mediator complex"/>
    <property type="evidence" value="ECO:0007669"/>
    <property type="project" value="InterPro"/>
</dbReference>
<protein>
    <recommendedName>
        <fullName evidence="3 9">Mediator of RNA polymerase II transcription subunit 10</fullName>
    </recommendedName>
    <alternativeName>
        <fullName evidence="8 9">Mediator complex subunit 10</fullName>
    </alternativeName>
</protein>
<accession>A0A3N4LC19</accession>
<evidence type="ECO:0000256" key="1">
    <source>
        <dbReference type="ARBA" id="ARBA00004123"/>
    </source>
</evidence>
<reference evidence="10 11" key="1">
    <citation type="journal article" date="2018" name="Nat. Ecol. Evol.">
        <title>Pezizomycetes genomes reveal the molecular basis of ectomycorrhizal truffle lifestyle.</title>
        <authorList>
            <person name="Murat C."/>
            <person name="Payen T."/>
            <person name="Noel B."/>
            <person name="Kuo A."/>
            <person name="Morin E."/>
            <person name="Chen J."/>
            <person name="Kohler A."/>
            <person name="Krizsan K."/>
            <person name="Balestrini R."/>
            <person name="Da Silva C."/>
            <person name="Montanini B."/>
            <person name="Hainaut M."/>
            <person name="Levati E."/>
            <person name="Barry K.W."/>
            <person name="Belfiori B."/>
            <person name="Cichocki N."/>
            <person name="Clum A."/>
            <person name="Dockter R.B."/>
            <person name="Fauchery L."/>
            <person name="Guy J."/>
            <person name="Iotti M."/>
            <person name="Le Tacon F."/>
            <person name="Lindquist E.A."/>
            <person name="Lipzen A."/>
            <person name="Malagnac F."/>
            <person name="Mello A."/>
            <person name="Molinier V."/>
            <person name="Miyauchi S."/>
            <person name="Poulain J."/>
            <person name="Riccioni C."/>
            <person name="Rubini A."/>
            <person name="Sitrit Y."/>
            <person name="Splivallo R."/>
            <person name="Traeger S."/>
            <person name="Wang M."/>
            <person name="Zifcakova L."/>
            <person name="Wipf D."/>
            <person name="Zambonelli A."/>
            <person name="Paolocci F."/>
            <person name="Nowrousian M."/>
            <person name="Ottonello S."/>
            <person name="Baldrian P."/>
            <person name="Spatafora J.W."/>
            <person name="Henrissat B."/>
            <person name="Nagy L.G."/>
            <person name="Aury J.M."/>
            <person name="Wincker P."/>
            <person name="Grigoriev I.V."/>
            <person name="Bonfante P."/>
            <person name="Martin F.M."/>
        </authorList>
    </citation>
    <scope>NUCLEOTIDE SEQUENCE [LARGE SCALE GENOMIC DNA]</scope>
    <source>
        <strain evidence="10 11">ATCC MYA-4762</strain>
    </source>
</reference>
<evidence type="ECO:0000256" key="6">
    <source>
        <dbReference type="ARBA" id="ARBA00023163"/>
    </source>
</evidence>
<evidence type="ECO:0000256" key="8">
    <source>
        <dbReference type="ARBA" id="ARBA00032004"/>
    </source>
</evidence>
<dbReference type="InterPro" id="IPR019145">
    <property type="entry name" value="Mediator_Med10"/>
</dbReference>
<dbReference type="AlphaFoldDB" id="A0A3N4LC19"/>
<dbReference type="InParanoid" id="A0A3N4LC19"/>
<gene>
    <name evidence="9" type="primary">MED10</name>
    <name evidence="10" type="ORF">L211DRAFT_530898</name>
</gene>
<comment type="subunit">
    <text evidence="9">Component of the Mediator complex.</text>
</comment>
<keyword evidence="5 9" id="KW-0010">Activator</keyword>
<dbReference type="FunCoup" id="A0A3N4LC19">
    <property type="interactions" value="554"/>
</dbReference>
<comment type="subcellular location">
    <subcellularLocation>
        <location evidence="1 9">Nucleus</location>
    </subcellularLocation>
</comment>
<organism evidence="10 11">
    <name type="scientific">Terfezia boudieri ATCC MYA-4762</name>
    <dbReference type="NCBI Taxonomy" id="1051890"/>
    <lineage>
        <taxon>Eukaryota</taxon>
        <taxon>Fungi</taxon>
        <taxon>Dikarya</taxon>
        <taxon>Ascomycota</taxon>
        <taxon>Pezizomycotina</taxon>
        <taxon>Pezizomycetes</taxon>
        <taxon>Pezizales</taxon>
        <taxon>Pezizaceae</taxon>
        <taxon>Terfezia</taxon>
    </lineage>
</organism>
<evidence type="ECO:0000256" key="2">
    <source>
        <dbReference type="ARBA" id="ARBA00005389"/>
    </source>
</evidence>
<proteinExistence type="inferred from homology"/>
<dbReference type="PANTHER" id="PTHR13345">
    <property type="entry name" value="MEDIATOR OF RNA POLYMERASE II TRANSCRIPTION SUBUNIT 10"/>
    <property type="match status" value="1"/>
</dbReference>
<evidence type="ECO:0000256" key="4">
    <source>
        <dbReference type="ARBA" id="ARBA00023015"/>
    </source>
</evidence>
<keyword evidence="4 9" id="KW-0805">Transcription regulation</keyword>
<evidence type="ECO:0000256" key="7">
    <source>
        <dbReference type="ARBA" id="ARBA00023242"/>
    </source>
</evidence>
<keyword evidence="6 9" id="KW-0804">Transcription</keyword>
<dbReference type="GO" id="GO:0003712">
    <property type="term" value="F:transcription coregulator activity"/>
    <property type="evidence" value="ECO:0007669"/>
    <property type="project" value="InterPro"/>
</dbReference>
<sequence length="164" mass="18862">MVPSMALSQGHQQQQQLDMPLDTVEKQLRNVIQTLYEAQVAISDYAGPQSIEAVQQQMNRLVSQYSELDKIKETLDVNIPKEIVVYVEDGRNPDIYTREFVEIVAKQNQFLNGKMRVFEDFRDVLAEQIKTTFPELQGDVEHVLRATSGKYKPKLEETPDPHIT</sequence>
<evidence type="ECO:0000256" key="5">
    <source>
        <dbReference type="ARBA" id="ARBA00023159"/>
    </source>
</evidence>
<name>A0A3N4LC19_9PEZI</name>
<dbReference type="Proteomes" id="UP000267821">
    <property type="component" value="Unassembled WGS sequence"/>
</dbReference>
<evidence type="ECO:0000313" key="10">
    <source>
        <dbReference type="EMBL" id="RPB20236.1"/>
    </source>
</evidence>
<evidence type="ECO:0000256" key="3">
    <source>
        <dbReference type="ARBA" id="ARBA00019617"/>
    </source>
</evidence>
<dbReference type="GO" id="GO:0006357">
    <property type="term" value="P:regulation of transcription by RNA polymerase II"/>
    <property type="evidence" value="ECO:0007669"/>
    <property type="project" value="InterPro"/>
</dbReference>
<dbReference type="OrthoDB" id="337270at2759"/>
<dbReference type="STRING" id="1051890.A0A3N4LC19"/>
<evidence type="ECO:0000313" key="11">
    <source>
        <dbReference type="Proteomes" id="UP000267821"/>
    </source>
</evidence>
<comment type="function">
    <text evidence="9">Component of the Mediator complex, a coactivator involved in the regulated transcription of nearly all RNA polymerase II-dependent genes. Mediator functions as a bridge to convey information from gene-specific regulatory proteins to the basal RNA polymerase II transcription machinery. Mediator is recruited to promoters by direct interactions with regulatory proteins and serves as a scaffold for the assembly of a functional preinitiation complex with RNA polymerase II and the general transcription factors.</text>
</comment>